<protein>
    <recommendedName>
        <fullName evidence="4">HTH marR-type domain-containing protein</fullName>
    </recommendedName>
</protein>
<keyword evidence="3" id="KW-0804">Transcription</keyword>
<dbReference type="Gene3D" id="1.10.10.10">
    <property type="entry name" value="Winged helix-like DNA-binding domain superfamily/Winged helix DNA-binding domain"/>
    <property type="match status" value="1"/>
</dbReference>
<dbReference type="GO" id="GO:0003677">
    <property type="term" value="F:DNA binding"/>
    <property type="evidence" value="ECO:0007669"/>
    <property type="project" value="UniProtKB-KW"/>
</dbReference>
<gene>
    <name evidence="5" type="ORF">CUJ83_07995</name>
</gene>
<evidence type="ECO:0000259" key="4">
    <source>
        <dbReference type="PROSITE" id="PS50995"/>
    </source>
</evidence>
<keyword evidence="2" id="KW-0238">DNA-binding</keyword>
<organism evidence="5 6">
    <name type="scientific">Methanooceanicella nereidis</name>
    <dbReference type="NCBI Taxonomy" id="2052831"/>
    <lineage>
        <taxon>Archaea</taxon>
        <taxon>Methanobacteriati</taxon>
        <taxon>Methanobacteriota</taxon>
        <taxon>Stenosarchaea group</taxon>
        <taxon>Methanomicrobia</taxon>
        <taxon>Methanocellales</taxon>
        <taxon>Methanocellaceae</taxon>
        <taxon>Methanooceanicella</taxon>
    </lineage>
</organism>
<accession>A0AAP2RD61</accession>
<evidence type="ECO:0000256" key="1">
    <source>
        <dbReference type="ARBA" id="ARBA00023015"/>
    </source>
</evidence>
<evidence type="ECO:0000313" key="6">
    <source>
        <dbReference type="Proteomes" id="UP001320159"/>
    </source>
</evidence>
<dbReference type="EMBL" id="PGCK01000005">
    <property type="protein sequence ID" value="MCD1294937.1"/>
    <property type="molecule type" value="Genomic_DNA"/>
</dbReference>
<dbReference type="SMART" id="SM00347">
    <property type="entry name" value="HTH_MARR"/>
    <property type="match status" value="1"/>
</dbReference>
<proteinExistence type="predicted"/>
<name>A0AAP2RD61_9EURY</name>
<comment type="caution">
    <text evidence="5">The sequence shown here is derived from an EMBL/GenBank/DDBJ whole genome shotgun (WGS) entry which is preliminary data.</text>
</comment>
<dbReference type="Proteomes" id="UP001320159">
    <property type="component" value="Unassembled WGS sequence"/>
</dbReference>
<dbReference type="PANTHER" id="PTHR42756">
    <property type="entry name" value="TRANSCRIPTIONAL REGULATOR, MARR"/>
    <property type="match status" value="1"/>
</dbReference>
<evidence type="ECO:0000256" key="3">
    <source>
        <dbReference type="ARBA" id="ARBA00023163"/>
    </source>
</evidence>
<dbReference type="RefSeq" id="WP_230741771.1">
    <property type="nucleotide sequence ID" value="NZ_PGCK01000005.1"/>
</dbReference>
<dbReference type="GO" id="GO:0003700">
    <property type="term" value="F:DNA-binding transcription factor activity"/>
    <property type="evidence" value="ECO:0007669"/>
    <property type="project" value="InterPro"/>
</dbReference>
<keyword evidence="6" id="KW-1185">Reference proteome</keyword>
<dbReference type="SUPFAM" id="SSF46785">
    <property type="entry name" value="Winged helix' DNA-binding domain"/>
    <property type="match status" value="1"/>
</dbReference>
<dbReference type="InterPro" id="IPR036388">
    <property type="entry name" value="WH-like_DNA-bd_sf"/>
</dbReference>
<sequence length="183" mass="21480">MTPEDKNVRSDWDPNRIRLRKCMALVHMGTNKAYGVRKGRKNELSSIAISILYTSYFMRIRMQDISRLYSISKSTVTDYVNNLENRGYVQRTRGENDRRDVYVEPAERGLEWVADNEKRMLAYMEKCTSRLTREEQEKFVELFSKFVGDVDSIPYERLIEDLFSEGDDMKVSGQVKIQYDSTG</sequence>
<reference evidence="5 6" key="1">
    <citation type="submission" date="2017-11" db="EMBL/GenBank/DDBJ databases">
        <title>Isolation and Characterization of Family Methanocellaceae Species from Potential Methane Hydrate Area Offshore Southwestern Taiwan.</title>
        <authorList>
            <person name="Zhang W.-L."/>
            <person name="Chen W.-C."/>
            <person name="Lai M.-C."/>
            <person name="Chen S.-C."/>
        </authorList>
    </citation>
    <scope>NUCLEOTIDE SEQUENCE [LARGE SCALE GENOMIC DNA]</scope>
    <source>
        <strain evidence="5 6">CWC-04</strain>
    </source>
</reference>
<dbReference type="PRINTS" id="PR00598">
    <property type="entry name" value="HTHMARR"/>
</dbReference>
<dbReference type="PROSITE" id="PS50995">
    <property type="entry name" value="HTH_MARR_2"/>
    <property type="match status" value="1"/>
</dbReference>
<dbReference type="PANTHER" id="PTHR42756:SF1">
    <property type="entry name" value="TRANSCRIPTIONAL REPRESSOR OF EMRAB OPERON"/>
    <property type="match status" value="1"/>
</dbReference>
<feature type="domain" description="HTH marR-type" evidence="4">
    <location>
        <begin position="1"/>
        <end position="148"/>
    </location>
</feature>
<keyword evidence="1" id="KW-0805">Transcription regulation</keyword>
<dbReference type="InterPro" id="IPR036390">
    <property type="entry name" value="WH_DNA-bd_sf"/>
</dbReference>
<evidence type="ECO:0000256" key="2">
    <source>
        <dbReference type="ARBA" id="ARBA00023125"/>
    </source>
</evidence>
<dbReference type="Pfam" id="PF01047">
    <property type="entry name" value="MarR"/>
    <property type="match status" value="1"/>
</dbReference>
<evidence type="ECO:0000313" key="5">
    <source>
        <dbReference type="EMBL" id="MCD1294937.1"/>
    </source>
</evidence>
<dbReference type="AlphaFoldDB" id="A0AAP2RD61"/>
<dbReference type="InterPro" id="IPR000835">
    <property type="entry name" value="HTH_MarR-typ"/>
</dbReference>